<keyword evidence="12" id="KW-0326">Glycosidase</keyword>
<evidence type="ECO:0000256" key="11">
    <source>
        <dbReference type="ARBA" id="ARBA00023268"/>
    </source>
</evidence>
<dbReference type="InterPro" id="IPR044090">
    <property type="entry name" value="Nei2_N"/>
</dbReference>
<gene>
    <name evidence="16" type="ORF">IV501_12395</name>
</gene>
<evidence type="ECO:0000259" key="15">
    <source>
        <dbReference type="PROSITE" id="PS51068"/>
    </source>
</evidence>
<evidence type="ECO:0000313" key="16">
    <source>
        <dbReference type="EMBL" id="MBK4348438.1"/>
    </source>
</evidence>
<keyword evidence="11" id="KW-0511">Multifunctional enzyme</keyword>
<keyword evidence="8" id="KW-0238">DNA-binding</keyword>
<feature type="domain" description="Formamidopyrimidine-DNA glycosylase catalytic" evidence="15">
    <location>
        <begin position="2"/>
        <end position="128"/>
    </location>
</feature>
<dbReference type="SUPFAM" id="SSF57716">
    <property type="entry name" value="Glucocorticoid receptor-like (DNA-binding domain)"/>
    <property type="match status" value="1"/>
</dbReference>
<dbReference type="RefSeq" id="WP_200556644.1">
    <property type="nucleotide sequence ID" value="NZ_JAEPES010000004.1"/>
</dbReference>
<dbReference type="Gene3D" id="3.20.190.10">
    <property type="entry name" value="MutM-like, N-terminal"/>
    <property type="match status" value="1"/>
</dbReference>
<keyword evidence="10" id="KW-0456">Lyase</keyword>
<dbReference type="Pfam" id="PF01149">
    <property type="entry name" value="Fapy_DNA_glyco"/>
    <property type="match status" value="1"/>
</dbReference>
<comment type="caution">
    <text evidence="16">The sequence shown here is derived from an EMBL/GenBank/DDBJ whole genome shotgun (WGS) entry which is preliminary data.</text>
</comment>
<evidence type="ECO:0000256" key="7">
    <source>
        <dbReference type="ARBA" id="ARBA00022833"/>
    </source>
</evidence>
<keyword evidence="17" id="KW-1185">Reference proteome</keyword>
<keyword evidence="9" id="KW-0234">DNA repair</keyword>
<evidence type="ECO:0000256" key="10">
    <source>
        <dbReference type="ARBA" id="ARBA00023239"/>
    </source>
</evidence>
<evidence type="ECO:0000256" key="9">
    <source>
        <dbReference type="ARBA" id="ARBA00023204"/>
    </source>
</evidence>
<dbReference type="Proteomes" id="UP000636458">
    <property type="component" value="Unassembled WGS sequence"/>
</dbReference>
<dbReference type="GO" id="GO:0008270">
    <property type="term" value="F:zinc ion binding"/>
    <property type="evidence" value="ECO:0007669"/>
    <property type="project" value="UniProtKB-KW"/>
</dbReference>
<organism evidence="16 17">
    <name type="scientific">Lacisediminihabitans changchengi</name>
    <dbReference type="NCBI Taxonomy" id="2787634"/>
    <lineage>
        <taxon>Bacteria</taxon>
        <taxon>Bacillati</taxon>
        <taxon>Actinomycetota</taxon>
        <taxon>Actinomycetes</taxon>
        <taxon>Micrococcales</taxon>
        <taxon>Microbacteriaceae</taxon>
        <taxon>Lacisediminihabitans</taxon>
    </lineage>
</organism>
<evidence type="ECO:0000259" key="14">
    <source>
        <dbReference type="PROSITE" id="PS51066"/>
    </source>
</evidence>
<dbReference type="GO" id="GO:0003684">
    <property type="term" value="F:damaged DNA binding"/>
    <property type="evidence" value="ECO:0007669"/>
    <property type="project" value="InterPro"/>
</dbReference>
<evidence type="ECO:0000256" key="8">
    <source>
        <dbReference type="ARBA" id="ARBA00023125"/>
    </source>
</evidence>
<feature type="domain" description="FPG-type" evidence="14">
    <location>
        <begin position="219"/>
        <end position="258"/>
    </location>
</feature>
<dbReference type="PROSITE" id="PS51066">
    <property type="entry name" value="ZF_FPG_2"/>
    <property type="match status" value="1"/>
</dbReference>
<dbReference type="Gene3D" id="1.10.8.50">
    <property type="match status" value="1"/>
</dbReference>
<dbReference type="InterPro" id="IPR010979">
    <property type="entry name" value="Ribosomal_uS13-like_H2TH"/>
</dbReference>
<dbReference type="SUPFAM" id="SSF46946">
    <property type="entry name" value="S13-like H2TH domain"/>
    <property type="match status" value="1"/>
</dbReference>
<proteinExistence type="inferred from homology"/>
<evidence type="ECO:0000256" key="5">
    <source>
        <dbReference type="ARBA" id="ARBA00022771"/>
    </source>
</evidence>
<evidence type="ECO:0000256" key="1">
    <source>
        <dbReference type="ARBA" id="ARBA00009409"/>
    </source>
</evidence>
<dbReference type="PROSITE" id="PS51068">
    <property type="entry name" value="FPG_CAT"/>
    <property type="match status" value="1"/>
</dbReference>
<evidence type="ECO:0000256" key="6">
    <source>
        <dbReference type="ARBA" id="ARBA00022801"/>
    </source>
</evidence>
<name>A0A934W303_9MICO</name>
<dbReference type="Pfam" id="PF06831">
    <property type="entry name" value="H2TH"/>
    <property type="match status" value="1"/>
</dbReference>
<evidence type="ECO:0000256" key="4">
    <source>
        <dbReference type="ARBA" id="ARBA00022763"/>
    </source>
</evidence>
<dbReference type="EC" id="4.2.99.18" evidence="2"/>
<comment type="similarity">
    <text evidence="1">Belongs to the FPG family.</text>
</comment>
<protein>
    <recommendedName>
        <fullName evidence="2">DNA-(apurinic or apyrimidinic site) lyase</fullName>
        <ecNumber evidence="2">4.2.99.18</ecNumber>
    </recommendedName>
</protein>
<evidence type="ECO:0000256" key="3">
    <source>
        <dbReference type="ARBA" id="ARBA00022723"/>
    </source>
</evidence>
<dbReference type="GO" id="GO:0000703">
    <property type="term" value="F:oxidized pyrimidine nucleobase lesion DNA N-glycosylase activity"/>
    <property type="evidence" value="ECO:0007669"/>
    <property type="project" value="TreeGrafter"/>
</dbReference>
<dbReference type="SUPFAM" id="SSF81624">
    <property type="entry name" value="N-terminal domain of MutM-like DNA repair proteins"/>
    <property type="match status" value="1"/>
</dbReference>
<dbReference type="SMART" id="SM00898">
    <property type="entry name" value="Fapy_DNA_glyco"/>
    <property type="match status" value="1"/>
</dbReference>
<dbReference type="PANTHER" id="PTHR42697">
    <property type="entry name" value="ENDONUCLEASE 8"/>
    <property type="match status" value="1"/>
</dbReference>
<keyword evidence="5 13" id="KW-0863">Zinc-finger</keyword>
<keyword evidence="3" id="KW-0479">Metal-binding</keyword>
<dbReference type="PANTHER" id="PTHR42697:SF1">
    <property type="entry name" value="ENDONUCLEASE 8"/>
    <property type="match status" value="1"/>
</dbReference>
<dbReference type="GO" id="GO:0006284">
    <property type="term" value="P:base-excision repair"/>
    <property type="evidence" value="ECO:0007669"/>
    <property type="project" value="InterPro"/>
</dbReference>
<keyword evidence="4" id="KW-0227">DNA damage</keyword>
<evidence type="ECO:0000256" key="13">
    <source>
        <dbReference type="PROSITE-ProRule" id="PRU00391"/>
    </source>
</evidence>
<sequence length="258" mass="28988">MPEGDTVYRAAKNLDAALTGHPLVRSDFRVPAFATLDLAGETVDSIVSRGKHLLMRIGDWTVHSHLKMEGSWHLYRPGTRWRRPDWQARAVLSTADWTAVGFQLGTLEVVARSDEDTIVGYLGPDLLGPDWDADEALRRFTADPSRPVGLALLDQRVLAGLGNVYRNELCFLRGVLPTRPVGEVDNPVRMIDLAHRLIDANKDRVDRTTTGTLRGETDWVYRRDGKPCLRCGTPIERGTLGENELQLRDTYWCPRCQS</sequence>
<dbReference type="InterPro" id="IPR015886">
    <property type="entry name" value="H2TH_FPG"/>
</dbReference>
<dbReference type="AlphaFoldDB" id="A0A934W303"/>
<dbReference type="EMBL" id="JAEPES010000004">
    <property type="protein sequence ID" value="MBK4348438.1"/>
    <property type="molecule type" value="Genomic_DNA"/>
</dbReference>
<evidence type="ECO:0000256" key="12">
    <source>
        <dbReference type="ARBA" id="ARBA00023295"/>
    </source>
</evidence>
<keyword evidence="6" id="KW-0378">Hydrolase</keyword>
<evidence type="ECO:0000313" key="17">
    <source>
        <dbReference type="Proteomes" id="UP000636458"/>
    </source>
</evidence>
<reference evidence="16" key="1">
    <citation type="submission" date="2021-01" db="EMBL/GenBank/DDBJ databases">
        <title>Lacisediminihabitans sp. nov. strain G11-30, isolated from Antarctic Soil.</title>
        <authorList>
            <person name="Li J."/>
        </authorList>
    </citation>
    <scope>NUCLEOTIDE SEQUENCE</scope>
    <source>
        <strain evidence="16">G11-30</strain>
    </source>
</reference>
<accession>A0A934W303</accession>
<dbReference type="InterPro" id="IPR035937">
    <property type="entry name" value="FPG_N"/>
</dbReference>
<dbReference type="InterPro" id="IPR000214">
    <property type="entry name" value="Znf_DNA_glyclase/AP_lyase"/>
</dbReference>
<dbReference type="GO" id="GO:0140078">
    <property type="term" value="F:class I DNA-(apurinic or apyrimidinic site) endonuclease activity"/>
    <property type="evidence" value="ECO:0007669"/>
    <property type="project" value="UniProtKB-EC"/>
</dbReference>
<dbReference type="InterPro" id="IPR012319">
    <property type="entry name" value="FPG_cat"/>
</dbReference>
<keyword evidence="7" id="KW-0862">Zinc</keyword>
<dbReference type="SMART" id="SM01232">
    <property type="entry name" value="H2TH"/>
    <property type="match status" value="1"/>
</dbReference>
<evidence type="ECO:0000256" key="2">
    <source>
        <dbReference type="ARBA" id="ARBA00012720"/>
    </source>
</evidence>
<dbReference type="CDD" id="cd08971">
    <property type="entry name" value="AcNei2_N"/>
    <property type="match status" value="1"/>
</dbReference>